<dbReference type="EMBL" id="SMMG02000005">
    <property type="protein sequence ID" value="KAA3474278.1"/>
    <property type="molecule type" value="Genomic_DNA"/>
</dbReference>
<dbReference type="AlphaFoldDB" id="A0A5B6VZE3"/>
<evidence type="ECO:0000313" key="1">
    <source>
        <dbReference type="EMBL" id="KAA3474278.1"/>
    </source>
</evidence>
<gene>
    <name evidence="1" type="ORF">EPI10_024579</name>
</gene>
<name>A0A5B6VZE3_9ROSI</name>
<dbReference type="GO" id="GO:0003964">
    <property type="term" value="F:RNA-directed DNA polymerase activity"/>
    <property type="evidence" value="ECO:0007669"/>
    <property type="project" value="UniProtKB-KW"/>
</dbReference>
<evidence type="ECO:0000313" key="2">
    <source>
        <dbReference type="Proteomes" id="UP000325315"/>
    </source>
</evidence>
<protein>
    <submittedName>
        <fullName evidence="1">Non-ltr retroelement reverse transcriptase</fullName>
    </submittedName>
</protein>
<accession>A0A5B6VZE3</accession>
<dbReference type="OrthoDB" id="1001388at2759"/>
<proteinExistence type="predicted"/>
<keyword evidence="1" id="KW-0548">Nucleotidyltransferase</keyword>
<reference evidence="2" key="1">
    <citation type="journal article" date="2019" name="Plant Biotechnol. J.">
        <title>Genome sequencing of the Australian wild diploid species Gossypium australe highlights disease resistance and delayed gland morphogenesis.</title>
        <authorList>
            <person name="Cai Y."/>
            <person name="Cai X."/>
            <person name="Wang Q."/>
            <person name="Wang P."/>
            <person name="Zhang Y."/>
            <person name="Cai C."/>
            <person name="Xu Y."/>
            <person name="Wang K."/>
            <person name="Zhou Z."/>
            <person name="Wang C."/>
            <person name="Geng S."/>
            <person name="Li B."/>
            <person name="Dong Q."/>
            <person name="Hou Y."/>
            <person name="Wang H."/>
            <person name="Ai P."/>
            <person name="Liu Z."/>
            <person name="Yi F."/>
            <person name="Sun M."/>
            <person name="An G."/>
            <person name="Cheng J."/>
            <person name="Zhang Y."/>
            <person name="Shi Q."/>
            <person name="Xie Y."/>
            <person name="Shi X."/>
            <person name="Chang Y."/>
            <person name="Huang F."/>
            <person name="Chen Y."/>
            <person name="Hong S."/>
            <person name="Mi L."/>
            <person name="Sun Q."/>
            <person name="Zhang L."/>
            <person name="Zhou B."/>
            <person name="Peng R."/>
            <person name="Zhang X."/>
            <person name="Liu F."/>
        </authorList>
    </citation>
    <scope>NUCLEOTIDE SEQUENCE [LARGE SCALE GENOMIC DNA]</scope>
    <source>
        <strain evidence="2">cv. PA1801</strain>
    </source>
</reference>
<organism evidence="1 2">
    <name type="scientific">Gossypium australe</name>
    <dbReference type="NCBI Taxonomy" id="47621"/>
    <lineage>
        <taxon>Eukaryota</taxon>
        <taxon>Viridiplantae</taxon>
        <taxon>Streptophyta</taxon>
        <taxon>Embryophyta</taxon>
        <taxon>Tracheophyta</taxon>
        <taxon>Spermatophyta</taxon>
        <taxon>Magnoliopsida</taxon>
        <taxon>eudicotyledons</taxon>
        <taxon>Gunneridae</taxon>
        <taxon>Pentapetalae</taxon>
        <taxon>rosids</taxon>
        <taxon>malvids</taxon>
        <taxon>Malvales</taxon>
        <taxon>Malvaceae</taxon>
        <taxon>Malvoideae</taxon>
        <taxon>Gossypium</taxon>
    </lineage>
</organism>
<sequence length="99" mass="12187">METNYRIQRWRNFDKIRFTGFYGHLEEFNRPLSWDLLRGILDEDHTHWFSMGGIKKILFFHEKQGGRLRDERCIKALRAVIQYCDLLNLGFEGRWYTWE</sequence>
<keyword evidence="1" id="KW-0695">RNA-directed DNA polymerase</keyword>
<keyword evidence="1" id="KW-0808">Transferase</keyword>
<dbReference type="Proteomes" id="UP000325315">
    <property type="component" value="Unassembled WGS sequence"/>
</dbReference>
<comment type="caution">
    <text evidence="1">The sequence shown here is derived from an EMBL/GenBank/DDBJ whole genome shotgun (WGS) entry which is preliminary data.</text>
</comment>
<keyword evidence="2" id="KW-1185">Reference proteome</keyword>